<gene>
    <name evidence="1" type="ORF">HUW51_16385</name>
</gene>
<reference evidence="1 2" key="1">
    <citation type="journal article" date="2018" name="Int. J. Syst. Evol. Microbiol.">
        <title>Adhaeribacter swui sp. nov., isolated from wet mud.</title>
        <authorList>
            <person name="Kim D.U."/>
            <person name="Kim K.W."/>
            <person name="Kang M.S."/>
            <person name="Kim J.Y."/>
            <person name="Jang J.H."/>
            <person name="Kim M.K."/>
        </authorList>
    </citation>
    <scope>NUCLEOTIDE SEQUENCE [LARGE SCALE GENOMIC DNA]</scope>
    <source>
        <strain evidence="1 2">KCTC 52873</strain>
    </source>
</reference>
<name>A0A7G7GAN7_9BACT</name>
<dbReference type="AlphaFoldDB" id="A0A7G7GAN7"/>
<dbReference type="RefSeq" id="WP_185270702.1">
    <property type="nucleotide sequence ID" value="NZ_CP055156.1"/>
</dbReference>
<dbReference type="EMBL" id="CP055156">
    <property type="protein sequence ID" value="QNF34221.1"/>
    <property type="molecule type" value="Genomic_DNA"/>
</dbReference>
<sequence>MTLPEFQQNLKEDQAHLIWQRGNFLLMRNYVKHRILLYDMGSFYAEIWYHLQSNKIVIIRSFNNICFLEPYLALIDYPDLTL</sequence>
<evidence type="ECO:0000313" key="1">
    <source>
        <dbReference type="EMBL" id="QNF34221.1"/>
    </source>
</evidence>
<proteinExistence type="predicted"/>
<organism evidence="1 2">
    <name type="scientific">Adhaeribacter swui</name>
    <dbReference type="NCBI Taxonomy" id="2086471"/>
    <lineage>
        <taxon>Bacteria</taxon>
        <taxon>Pseudomonadati</taxon>
        <taxon>Bacteroidota</taxon>
        <taxon>Cytophagia</taxon>
        <taxon>Cytophagales</taxon>
        <taxon>Hymenobacteraceae</taxon>
        <taxon>Adhaeribacter</taxon>
    </lineage>
</organism>
<protein>
    <submittedName>
        <fullName evidence="1">Uncharacterized protein</fullName>
    </submittedName>
</protein>
<dbReference type="KEGG" id="aswu:HUW51_16385"/>
<keyword evidence="2" id="KW-1185">Reference proteome</keyword>
<dbReference type="Proteomes" id="UP000515237">
    <property type="component" value="Chromosome"/>
</dbReference>
<accession>A0A7G7GAN7</accession>
<evidence type="ECO:0000313" key="2">
    <source>
        <dbReference type="Proteomes" id="UP000515237"/>
    </source>
</evidence>